<dbReference type="EMBL" id="RWJN01000214">
    <property type="protein sequence ID" value="TCD64797.1"/>
    <property type="molecule type" value="Genomic_DNA"/>
</dbReference>
<evidence type="ECO:0000313" key="2">
    <source>
        <dbReference type="EMBL" id="TCD64797.1"/>
    </source>
</evidence>
<dbReference type="AlphaFoldDB" id="A0A4V2MW64"/>
<feature type="region of interest" description="Disordered" evidence="1">
    <location>
        <begin position="1"/>
        <end position="64"/>
    </location>
</feature>
<name>A0A4V2MW64_9APHY</name>
<feature type="region of interest" description="Disordered" evidence="1">
    <location>
        <begin position="113"/>
        <end position="135"/>
    </location>
</feature>
<evidence type="ECO:0000256" key="1">
    <source>
        <dbReference type="SAM" id="MobiDB-lite"/>
    </source>
</evidence>
<protein>
    <submittedName>
        <fullName evidence="2">Uncharacterized protein</fullName>
    </submittedName>
</protein>
<comment type="caution">
    <text evidence="2">The sequence shown here is derived from an EMBL/GenBank/DDBJ whole genome shotgun (WGS) entry which is preliminary data.</text>
</comment>
<proteinExistence type="predicted"/>
<evidence type="ECO:0000313" key="3">
    <source>
        <dbReference type="Proteomes" id="UP000292702"/>
    </source>
</evidence>
<accession>A0A4V2MW64</accession>
<dbReference type="Proteomes" id="UP000292702">
    <property type="component" value="Unassembled WGS sequence"/>
</dbReference>
<organism evidence="2 3">
    <name type="scientific">Steccherinum ochraceum</name>
    <dbReference type="NCBI Taxonomy" id="92696"/>
    <lineage>
        <taxon>Eukaryota</taxon>
        <taxon>Fungi</taxon>
        <taxon>Dikarya</taxon>
        <taxon>Basidiomycota</taxon>
        <taxon>Agaricomycotina</taxon>
        <taxon>Agaricomycetes</taxon>
        <taxon>Polyporales</taxon>
        <taxon>Steccherinaceae</taxon>
        <taxon>Steccherinum</taxon>
    </lineage>
</organism>
<gene>
    <name evidence="2" type="ORF">EIP91_003609</name>
</gene>
<reference evidence="2 3" key="1">
    <citation type="submission" date="2018-11" db="EMBL/GenBank/DDBJ databases">
        <title>Genome assembly of Steccherinum ochraceum LE-BIN_3174, the white-rot fungus of the Steccherinaceae family (The Residual Polyporoid clade, Polyporales, Basidiomycota).</title>
        <authorList>
            <person name="Fedorova T.V."/>
            <person name="Glazunova O.A."/>
            <person name="Landesman E.O."/>
            <person name="Moiseenko K.V."/>
            <person name="Psurtseva N.V."/>
            <person name="Savinova O.S."/>
            <person name="Shakhova N.V."/>
            <person name="Tyazhelova T.V."/>
            <person name="Vasina D.V."/>
        </authorList>
    </citation>
    <scope>NUCLEOTIDE SEQUENCE [LARGE SCALE GENOMIC DNA]</scope>
    <source>
        <strain evidence="2 3">LE-BIN_3174</strain>
    </source>
</reference>
<keyword evidence="3" id="KW-1185">Reference proteome</keyword>
<sequence>MSQRPRREAKRRVGDNATNRPCFWLSRSNGSSAEKVDSSSHFPVPREASAKEATSPTPPRDHFANASDKARTLVEAPLYPVPGLLEHVCAHEFPTGSPKTLVTVGTRADVFQDSWNRPAPLSPDDWEEPARPLAK</sequence>